<dbReference type="PROSITE" id="PS51257">
    <property type="entry name" value="PROKAR_LIPOPROTEIN"/>
    <property type="match status" value="1"/>
</dbReference>
<dbReference type="SUPFAM" id="SSF63829">
    <property type="entry name" value="Calcium-dependent phosphotriesterase"/>
    <property type="match status" value="1"/>
</dbReference>
<comment type="caution">
    <text evidence="1">The sequence shown here is derived from an EMBL/GenBank/DDBJ whole genome shotgun (WGS) entry which is preliminary data.</text>
</comment>
<organism evidence="1 2">
    <name type="scientific">Leptonema illini</name>
    <dbReference type="NCBI Taxonomy" id="183"/>
    <lineage>
        <taxon>Bacteria</taxon>
        <taxon>Pseudomonadati</taxon>
        <taxon>Spirochaetota</taxon>
        <taxon>Spirochaetia</taxon>
        <taxon>Leptospirales</taxon>
        <taxon>Leptospiraceae</taxon>
        <taxon>Leptonema</taxon>
    </lineage>
</organism>
<accession>A0A833GYS9</accession>
<name>A0A833GYS9_9LEPT</name>
<dbReference type="Proteomes" id="UP000460298">
    <property type="component" value="Unassembled WGS sequence"/>
</dbReference>
<dbReference type="AlphaFoldDB" id="A0A833GYS9"/>
<evidence type="ECO:0000313" key="1">
    <source>
        <dbReference type="EMBL" id="KAB2930072.1"/>
    </source>
</evidence>
<evidence type="ECO:0000313" key="2">
    <source>
        <dbReference type="Proteomes" id="UP000460298"/>
    </source>
</evidence>
<evidence type="ECO:0008006" key="3">
    <source>
        <dbReference type="Google" id="ProtNLM"/>
    </source>
</evidence>
<proteinExistence type="predicted"/>
<dbReference type="EMBL" id="WBUI01000023">
    <property type="protein sequence ID" value="KAB2930072.1"/>
    <property type="molecule type" value="Genomic_DNA"/>
</dbReference>
<reference evidence="1 2" key="1">
    <citation type="submission" date="2019-10" db="EMBL/GenBank/DDBJ databases">
        <title>Extracellular Electron Transfer in a Candidatus Methanoperedens spp. Enrichment Culture.</title>
        <authorList>
            <person name="Berger S."/>
            <person name="Rangel Shaw D."/>
            <person name="Berben T."/>
            <person name="In 'T Zandt M."/>
            <person name="Frank J."/>
            <person name="Reimann J."/>
            <person name="Jetten M.S.M."/>
            <person name="Welte C.U."/>
        </authorList>
    </citation>
    <scope>NUCLEOTIDE SEQUENCE [LARGE SCALE GENOMIC DNA]</scope>
    <source>
        <strain evidence="1">SB12</strain>
    </source>
</reference>
<protein>
    <recommendedName>
        <fullName evidence="3">Lipoprotein</fullName>
    </recommendedName>
</protein>
<sequence>MKRSIMMISVICGLIALISCKRGSGEGDDLLLTLGLLGTKPIPVYVDVSSAKALMVLPASAGFRASDAPATLSSGTKDGEYSASWAGPSSGLAFYKIAGDNTIVPVGMRDASGNPISDAVPSAIYEAGVNYLIMIIDGSPYLVNKTTGETYQLNEVGTPDILHYGPQQSVFVDASQNIYYLSRGRVKKIDVSNPARITAVNATVDVDDVSNFTVGSDGTLLYSIYGGIRVKKTNGGLYNLPDPGSRFYYRGLDGALYFQNSNSGAIIINRINVDGSYNVTMNPYGSTASISGFIYEGSQYNWLFFPDRLIMICDTSIEVYNPTSQPRKLDFPFLAFSKRKIVKNSLDYYYVATKQGSIIRVNPVNDQYGTLLGEGLYDIYKMEVTNDNVVFFNALRMADGKKVIGSIQPDGTLEIVDDTLTENVIILQKVN</sequence>
<gene>
    <name evidence="1" type="ORF">F9K24_17940</name>
</gene>